<keyword evidence="4" id="KW-0289">Folate biosynthesis</keyword>
<comment type="catalytic activity">
    <reaction evidence="9">
        <text>chorismate + L-glutamine = anthranilate + pyruvate + L-glutamate + H(+)</text>
        <dbReference type="Rhea" id="RHEA:21732"/>
        <dbReference type="ChEBI" id="CHEBI:15361"/>
        <dbReference type="ChEBI" id="CHEBI:15378"/>
        <dbReference type="ChEBI" id="CHEBI:16567"/>
        <dbReference type="ChEBI" id="CHEBI:29748"/>
        <dbReference type="ChEBI" id="CHEBI:29985"/>
        <dbReference type="ChEBI" id="CHEBI:58359"/>
        <dbReference type="EC" id="4.1.3.27"/>
    </reaction>
</comment>
<dbReference type="AlphaFoldDB" id="A0A0G4F1S3"/>
<feature type="domain" description="Glutamine amidotransferase" evidence="11">
    <location>
        <begin position="540"/>
        <end position="722"/>
    </location>
</feature>
<dbReference type="PANTHER" id="PTHR11236:SF49">
    <property type="entry name" value="ANTHRANILATE SYNTHASE COMPONENT 1"/>
    <property type="match status" value="1"/>
</dbReference>
<evidence type="ECO:0000256" key="4">
    <source>
        <dbReference type="ARBA" id="ARBA00022909"/>
    </source>
</evidence>
<dbReference type="Pfam" id="PF00117">
    <property type="entry name" value="GATase"/>
    <property type="match status" value="1"/>
</dbReference>
<dbReference type="Gene3D" id="3.40.50.880">
    <property type="match status" value="1"/>
</dbReference>
<evidence type="ECO:0000313" key="13">
    <source>
        <dbReference type="EMBL" id="CEM05551.1"/>
    </source>
</evidence>
<dbReference type="InterPro" id="IPR029062">
    <property type="entry name" value="Class_I_gatase-like"/>
</dbReference>
<dbReference type="Pfam" id="PF00425">
    <property type="entry name" value="Chorismate_bind"/>
    <property type="match status" value="1"/>
</dbReference>
<protein>
    <recommendedName>
        <fullName evidence="3">anthranilate synthase</fullName>
        <ecNumber evidence="3">4.1.3.27</ecNumber>
    </recommendedName>
    <alternativeName>
        <fullName evidence="7">Para-aminobenzoate synthase</fullName>
    </alternativeName>
    <alternativeName>
        <fullName evidence="8">p-aminobenzoic acid synthase</fullName>
    </alternativeName>
</protein>
<feature type="region of interest" description="Disordered" evidence="10">
    <location>
        <begin position="360"/>
        <end position="404"/>
    </location>
</feature>
<evidence type="ECO:0000256" key="10">
    <source>
        <dbReference type="SAM" id="MobiDB-lite"/>
    </source>
</evidence>
<evidence type="ECO:0000256" key="5">
    <source>
        <dbReference type="ARBA" id="ARBA00022962"/>
    </source>
</evidence>
<evidence type="ECO:0000256" key="7">
    <source>
        <dbReference type="ARBA" id="ARBA00031329"/>
    </source>
</evidence>
<evidence type="ECO:0000256" key="6">
    <source>
        <dbReference type="ARBA" id="ARBA00023239"/>
    </source>
</evidence>
<dbReference type="PRINTS" id="PR00097">
    <property type="entry name" value="ANTSNTHASEII"/>
</dbReference>
<dbReference type="CDD" id="cd01743">
    <property type="entry name" value="GATase1_Anthranilate_Synthase"/>
    <property type="match status" value="1"/>
</dbReference>
<feature type="compositionally biased region" description="Polar residues" evidence="10">
    <location>
        <begin position="386"/>
        <end position="398"/>
    </location>
</feature>
<dbReference type="UniPathway" id="UPA00077">
    <property type="reaction ID" value="UER00149"/>
</dbReference>
<dbReference type="PRINTS" id="PR00096">
    <property type="entry name" value="GATASE"/>
</dbReference>
<dbReference type="Gene3D" id="3.60.120.10">
    <property type="entry name" value="Anthranilate synthase"/>
    <property type="match status" value="2"/>
</dbReference>
<dbReference type="EMBL" id="CDMZ01000055">
    <property type="protein sequence ID" value="CEM05551.1"/>
    <property type="molecule type" value="Genomic_DNA"/>
</dbReference>
<evidence type="ECO:0000256" key="8">
    <source>
        <dbReference type="ARBA" id="ARBA00031904"/>
    </source>
</evidence>
<dbReference type="InterPro" id="IPR015890">
    <property type="entry name" value="Chorismate_C"/>
</dbReference>
<evidence type="ECO:0000259" key="11">
    <source>
        <dbReference type="Pfam" id="PF00117"/>
    </source>
</evidence>
<evidence type="ECO:0000256" key="2">
    <source>
        <dbReference type="ARBA" id="ARBA00005009"/>
    </source>
</evidence>
<dbReference type="PANTHER" id="PTHR11236">
    <property type="entry name" value="AMINOBENZOATE/ANTHRANILATE SYNTHASE"/>
    <property type="match status" value="1"/>
</dbReference>
<keyword evidence="6" id="KW-0456">Lyase</keyword>
<sequence>MAETVSVFHDGGKRRRLTFADVELDFESPFCLVNREDGPETLFFKGTISEIEKLDQIPRKQNKGKSAVSLDGRTFDTISMIPFSQIAERGFKVHNEGEKILCLQIESVSKLNTETLAKAIPPVDIECEDEFSFSKTTEEYEEIVRNVKELEICGGEGSSFVTPNRLSGKIRDFDVSKALSIFRRLILNEFGSYWKFLFFDGKNFFAGATPERHLSVDEGKVRMNPISGTFRKNQNHTAETLKKDLFAFLENAKEIDELFMVTDEELKMMCKICPDGGAVVGPLLKEMSQLIHTEYLLEGNARGKDVIECFRKSMFAPTVTGSPMGNACARLYNYEKESRKYYSAACVLIGHFEDGSAALRESNGDHSVSSDDPAHAQSMNGGGATNRDSCAPSPSQPVDASVGLGSRKRGASLLSRAFSGGLPVGEEFLDSCITIRTQEIRGDGRFDIRVGATLVKDSVPSEEVKETEWKLKAAMLSLKSSAECAKRPIRFDEDVFTTEEQRKGLMERLEKRNLSVSRFWLTSQPEDALSVAHLKGKKALVLNNEDDFAHMLEHIMMRQGWEIATFNYETFEDEWKKREELGELDLVIVGPGPGDPACPHSDRMKVVRRVVQRLLDTNQEFLCVCLGHQCLGLQLGLEICKKDFPQQGEQKMLSVFGKQQRVGFYNSFFVKASDQLATTMGFEVSEDPETREIYAMRNNQLVAFQFHPESILTENGFEIIKDATSYLLEKRSARLNY</sequence>
<dbReference type="PROSITE" id="PS51273">
    <property type="entry name" value="GATASE_TYPE_1"/>
    <property type="match status" value="1"/>
</dbReference>
<evidence type="ECO:0000256" key="1">
    <source>
        <dbReference type="ARBA" id="ARBA00001000"/>
    </source>
</evidence>
<evidence type="ECO:0000259" key="12">
    <source>
        <dbReference type="Pfam" id="PF00425"/>
    </source>
</evidence>
<dbReference type="SUPFAM" id="SSF56322">
    <property type="entry name" value="ADC synthase"/>
    <property type="match status" value="2"/>
</dbReference>
<gene>
    <name evidence="13" type="ORF">Cvel_2631</name>
</gene>
<organism evidence="13">
    <name type="scientific">Chromera velia CCMP2878</name>
    <dbReference type="NCBI Taxonomy" id="1169474"/>
    <lineage>
        <taxon>Eukaryota</taxon>
        <taxon>Sar</taxon>
        <taxon>Alveolata</taxon>
        <taxon>Colpodellida</taxon>
        <taxon>Chromeraceae</taxon>
        <taxon>Chromera</taxon>
    </lineage>
</organism>
<dbReference type="InterPro" id="IPR017926">
    <property type="entry name" value="GATASE"/>
</dbReference>
<accession>A0A0G4F1S3</accession>
<dbReference type="GO" id="GO:0000162">
    <property type="term" value="P:L-tryptophan biosynthetic process"/>
    <property type="evidence" value="ECO:0007669"/>
    <property type="project" value="TreeGrafter"/>
</dbReference>
<evidence type="ECO:0000256" key="3">
    <source>
        <dbReference type="ARBA" id="ARBA00012266"/>
    </source>
</evidence>
<keyword evidence="5" id="KW-0315">Glutamine amidotransferase</keyword>
<dbReference type="InterPro" id="IPR005801">
    <property type="entry name" value="ADC_synthase"/>
</dbReference>
<dbReference type="GO" id="GO:0046656">
    <property type="term" value="P:folic acid biosynthetic process"/>
    <property type="evidence" value="ECO:0007669"/>
    <property type="project" value="UniProtKB-KW"/>
</dbReference>
<comment type="pathway">
    <text evidence="2">Cofactor biosynthesis; tetrahydrofolate biosynthesis; 4-aminobenzoate from chorismate: step 1/2.</text>
</comment>
<feature type="domain" description="Chorismate-utilising enzyme C-terminal" evidence="12">
    <location>
        <begin position="138"/>
        <end position="356"/>
    </location>
</feature>
<feature type="compositionally biased region" description="Basic and acidic residues" evidence="10">
    <location>
        <begin position="362"/>
        <end position="374"/>
    </location>
</feature>
<dbReference type="GO" id="GO:0004049">
    <property type="term" value="F:anthranilate synthase activity"/>
    <property type="evidence" value="ECO:0007669"/>
    <property type="project" value="UniProtKB-EC"/>
</dbReference>
<comment type="catalytic activity">
    <reaction evidence="1">
        <text>chorismate + L-glutamine = 4-amino-4-deoxychorismate + L-glutamate</text>
        <dbReference type="Rhea" id="RHEA:11672"/>
        <dbReference type="ChEBI" id="CHEBI:29748"/>
        <dbReference type="ChEBI" id="CHEBI:29985"/>
        <dbReference type="ChEBI" id="CHEBI:58359"/>
        <dbReference type="ChEBI" id="CHEBI:58406"/>
        <dbReference type="EC" id="2.6.1.85"/>
    </reaction>
</comment>
<proteinExistence type="predicted"/>
<dbReference type="VEuPathDB" id="CryptoDB:Cvel_2631"/>
<name>A0A0G4F1S3_9ALVE</name>
<evidence type="ECO:0000256" key="9">
    <source>
        <dbReference type="ARBA" id="ARBA00047683"/>
    </source>
</evidence>
<dbReference type="GO" id="GO:0046820">
    <property type="term" value="F:4-amino-4-deoxychorismate synthase activity"/>
    <property type="evidence" value="ECO:0007669"/>
    <property type="project" value="UniProtKB-EC"/>
</dbReference>
<dbReference type="InterPro" id="IPR006221">
    <property type="entry name" value="TrpG/PapA_dom"/>
</dbReference>
<dbReference type="GO" id="GO:0046654">
    <property type="term" value="P:tetrahydrofolate biosynthetic process"/>
    <property type="evidence" value="ECO:0007669"/>
    <property type="project" value="UniProtKB-UniPathway"/>
</dbReference>
<dbReference type="InterPro" id="IPR019999">
    <property type="entry name" value="Anth_synth_I-like"/>
</dbReference>
<reference evidence="13" key="1">
    <citation type="submission" date="2014-11" db="EMBL/GenBank/DDBJ databases">
        <authorList>
            <person name="Otto D Thomas"/>
            <person name="Naeem Raeece"/>
        </authorList>
    </citation>
    <scope>NUCLEOTIDE SEQUENCE</scope>
</reference>
<dbReference type="SUPFAM" id="SSF52317">
    <property type="entry name" value="Class I glutamine amidotransferase-like"/>
    <property type="match status" value="1"/>
</dbReference>
<dbReference type="EC" id="4.1.3.27" evidence="3"/>